<keyword evidence="3" id="KW-0325">Glycoprotein</keyword>
<dbReference type="InterPro" id="IPR003598">
    <property type="entry name" value="Ig_sub2"/>
</dbReference>
<feature type="domain" description="Ig-like" evidence="6">
    <location>
        <begin position="222"/>
        <end position="300"/>
    </location>
</feature>
<evidence type="ECO:0000256" key="1">
    <source>
        <dbReference type="ARBA" id="ARBA00022729"/>
    </source>
</evidence>
<dbReference type="InterPro" id="IPR052598">
    <property type="entry name" value="IgSF_CEA-related"/>
</dbReference>
<dbReference type="Proteomes" id="UP001345963">
    <property type="component" value="Unassembled WGS sequence"/>
</dbReference>
<evidence type="ECO:0000313" key="8">
    <source>
        <dbReference type="Proteomes" id="UP001345963"/>
    </source>
</evidence>
<keyword evidence="2" id="KW-1015">Disulfide bond</keyword>
<evidence type="ECO:0000259" key="6">
    <source>
        <dbReference type="PROSITE" id="PS50835"/>
    </source>
</evidence>
<organism evidence="7 8">
    <name type="scientific">Ataeniobius toweri</name>
    <dbReference type="NCBI Taxonomy" id="208326"/>
    <lineage>
        <taxon>Eukaryota</taxon>
        <taxon>Metazoa</taxon>
        <taxon>Chordata</taxon>
        <taxon>Craniata</taxon>
        <taxon>Vertebrata</taxon>
        <taxon>Euteleostomi</taxon>
        <taxon>Actinopterygii</taxon>
        <taxon>Neopterygii</taxon>
        <taxon>Teleostei</taxon>
        <taxon>Neoteleostei</taxon>
        <taxon>Acanthomorphata</taxon>
        <taxon>Ovalentaria</taxon>
        <taxon>Atherinomorphae</taxon>
        <taxon>Cyprinodontiformes</taxon>
        <taxon>Goodeidae</taxon>
        <taxon>Ataeniobius</taxon>
    </lineage>
</organism>
<evidence type="ECO:0000313" key="7">
    <source>
        <dbReference type="EMBL" id="MED6249661.1"/>
    </source>
</evidence>
<proteinExistence type="predicted"/>
<comment type="caution">
    <text evidence="7">The sequence shown here is derived from an EMBL/GenBank/DDBJ whole genome shotgun (WGS) entry which is preliminary data.</text>
</comment>
<evidence type="ECO:0000256" key="3">
    <source>
        <dbReference type="ARBA" id="ARBA00023180"/>
    </source>
</evidence>
<dbReference type="EMBL" id="JAHUTI010052827">
    <property type="protein sequence ID" value="MED6249661.1"/>
    <property type="molecule type" value="Genomic_DNA"/>
</dbReference>
<dbReference type="Gene3D" id="2.60.40.10">
    <property type="entry name" value="Immunoglobulins"/>
    <property type="match status" value="5"/>
</dbReference>
<keyword evidence="1 5" id="KW-0732">Signal</keyword>
<gene>
    <name evidence="7" type="ORF">ATANTOWER_017680</name>
</gene>
<feature type="domain" description="Ig-like" evidence="6">
    <location>
        <begin position="128"/>
        <end position="217"/>
    </location>
</feature>
<accession>A0ABU7BI72</accession>
<dbReference type="InterPro" id="IPR007110">
    <property type="entry name" value="Ig-like_dom"/>
</dbReference>
<sequence>MLQLLFIVAVAFTGLSDGVGVLPDGPLNASVGGTAMFRTNLNPTETPFLSINWQYYVVGSEFLPIINSQPMSNMTTAGYEGRITLFISTGSLELKNLNFSDSGEYSVSILPAGDFAKTGRITLDIYEPVSNVRISSLSTDLVEFNSSVHLSCSSSGSSLSFIWMNSSSDVTAGDRVQITDGGSTLTIINVTRYDRGSYRCRVFNPVSSIISDPVNISVSYGPDNVQIEVRPSKQHHEIGSDISLICSAESTPSAEFLWFLNGDQLSNTGPELRLMNIQMSQSGNYSCQAFNSKTLRYQTSQPSAVFVHEPVSGVRISSLSTDVVEFNSSVHLSCSSSGSSLSFIWMNSSSEVTAGDRVQISDGGSTLTLINVTRYDQASYSCLVSNPVSSIISDPVKISVSYGPENVRIPQSQKQYEKGSDIHLSCSADSRPPAMFQWLMNGHLLPSSGSELKLINVQSNQSGNYSCRAFNNRTLVYQTSEIIIISVAGKLHYSHKL</sequence>
<reference evidence="7 8" key="1">
    <citation type="submission" date="2021-07" db="EMBL/GenBank/DDBJ databases">
        <authorList>
            <person name="Palmer J.M."/>
        </authorList>
    </citation>
    <scope>NUCLEOTIDE SEQUENCE [LARGE SCALE GENOMIC DNA]</scope>
    <source>
        <strain evidence="7 8">AT_MEX2019</strain>
        <tissue evidence="7">Muscle</tissue>
    </source>
</reference>
<dbReference type="InterPro" id="IPR013151">
    <property type="entry name" value="Immunoglobulin_dom"/>
</dbReference>
<dbReference type="CDD" id="cd00096">
    <property type="entry name" value="Ig"/>
    <property type="match status" value="1"/>
</dbReference>
<evidence type="ECO:0000256" key="5">
    <source>
        <dbReference type="SAM" id="SignalP"/>
    </source>
</evidence>
<dbReference type="InterPro" id="IPR036179">
    <property type="entry name" value="Ig-like_dom_sf"/>
</dbReference>
<dbReference type="SUPFAM" id="SSF48726">
    <property type="entry name" value="Immunoglobulin"/>
    <property type="match status" value="5"/>
</dbReference>
<dbReference type="Pfam" id="PF13927">
    <property type="entry name" value="Ig_3"/>
    <property type="match status" value="3"/>
</dbReference>
<keyword evidence="4" id="KW-0393">Immunoglobulin domain</keyword>
<dbReference type="SMART" id="SM00408">
    <property type="entry name" value="IGc2"/>
    <property type="match status" value="4"/>
</dbReference>
<feature type="signal peptide" evidence="5">
    <location>
        <begin position="1"/>
        <end position="18"/>
    </location>
</feature>
<dbReference type="PANTHER" id="PTHR44337:SF20">
    <property type="entry name" value="CARCINOEMBRYONIC ANTIGEN-RELATED CELL ADHESION MOLECULE 5-RELATED"/>
    <property type="match status" value="1"/>
</dbReference>
<evidence type="ECO:0000256" key="2">
    <source>
        <dbReference type="ARBA" id="ARBA00023157"/>
    </source>
</evidence>
<dbReference type="SMART" id="SM00409">
    <property type="entry name" value="IG"/>
    <property type="match status" value="5"/>
</dbReference>
<feature type="domain" description="Ig-like" evidence="6">
    <location>
        <begin position="302"/>
        <end position="399"/>
    </location>
</feature>
<dbReference type="Pfam" id="PF00047">
    <property type="entry name" value="ig"/>
    <property type="match status" value="1"/>
</dbReference>
<feature type="chain" id="PRO_5047299095" description="Ig-like domain-containing protein" evidence="5">
    <location>
        <begin position="19"/>
        <end position="497"/>
    </location>
</feature>
<dbReference type="PROSITE" id="PS50835">
    <property type="entry name" value="IG_LIKE"/>
    <property type="match status" value="4"/>
</dbReference>
<dbReference type="InterPro" id="IPR013783">
    <property type="entry name" value="Ig-like_fold"/>
</dbReference>
<keyword evidence="8" id="KW-1185">Reference proteome</keyword>
<feature type="domain" description="Ig-like" evidence="6">
    <location>
        <begin position="404"/>
        <end position="483"/>
    </location>
</feature>
<dbReference type="InterPro" id="IPR003599">
    <property type="entry name" value="Ig_sub"/>
</dbReference>
<evidence type="ECO:0000256" key="4">
    <source>
        <dbReference type="ARBA" id="ARBA00023319"/>
    </source>
</evidence>
<name>A0ABU7BI72_9TELE</name>
<dbReference type="PANTHER" id="PTHR44337">
    <property type="entry name" value="CARCINOEMBRYONIC ANTIGEN-RELATED CELL ADHESION MOLECULE 8"/>
    <property type="match status" value="1"/>
</dbReference>
<protein>
    <recommendedName>
        <fullName evidence="6">Ig-like domain-containing protein</fullName>
    </recommendedName>
</protein>